<dbReference type="Proteomes" id="UP000184038">
    <property type="component" value="Unassembled WGS sequence"/>
</dbReference>
<evidence type="ECO:0000256" key="2">
    <source>
        <dbReference type="ARBA" id="ARBA00022676"/>
    </source>
</evidence>
<evidence type="ECO:0000256" key="3">
    <source>
        <dbReference type="ARBA" id="ARBA00022679"/>
    </source>
</evidence>
<evidence type="ECO:0000313" key="6">
    <source>
        <dbReference type="Proteomes" id="UP000184038"/>
    </source>
</evidence>
<evidence type="ECO:0000256" key="1">
    <source>
        <dbReference type="ARBA" id="ARBA00006739"/>
    </source>
</evidence>
<keyword evidence="3 5" id="KW-0808">Transferase</keyword>
<dbReference type="SUPFAM" id="SSF53448">
    <property type="entry name" value="Nucleotide-diphospho-sugar transferases"/>
    <property type="match status" value="1"/>
</dbReference>
<dbReference type="EMBL" id="FRCP01000015">
    <property type="protein sequence ID" value="SHM70699.1"/>
    <property type="molecule type" value="Genomic_DNA"/>
</dbReference>
<dbReference type="PANTHER" id="PTHR43398:SF1">
    <property type="entry name" value="DOLICHOL-PHOSPHATE MANNOSYLTRANSFERASE SUBUNIT 1"/>
    <property type="match status" value="1"/>
</dbReference>
<keyword evidence="6" id="KW-1185">Reference proteome</keyword>
<sequence>MKNRLIVALPAYNEQGNVERMIERWLSMEEVIKDRYGLGLEVAIVNDGSSDKTEILSKKLSDTYENVTLINHEVNKGLGEAVKTGVKYAIEHKYTCKYLCIMDCDNTQDPSYVLDMLKKTEDDESVDVVIASRYQKGAKVHGLAGYRHLTSIGARWIFKLLLPVKQVRDYTCGYRLYRTTLLECAYKEFGEEIIENAGFTCMVELLYKLNIIGATFAEIPFELHYDEKVGASKMKVIKTSVRSISLGIQLRQLGIKRRKR</sequence>
<dbReference type="InterPro" id="IPR039528">
    <property type="entry name" value="DPM1-like"/>
</dbReference>
<feature type="domain" description="Glycosyltransferase 2-like" evidence="4">
    <location>
        <begin position="7"/>
        <end position="183"/>
    </location>
</feature>
<dbReference type="GO" id="GO:0016020">
    <property type="term" value="C:membrane"/>
    <property type="evidence" value="ECO:0007669"/>
    <property type="project" value="GOC"/>
</dbReference>
<proteinExistence type="inferred from homology"/>
<reference evidence="5 6" key="1">
    <citation type="submission" date="2016-11" db="EMBL/GenBank/DDBJ databases">
        <authorList>
            <person name="Jaros S."/>
            <person name="Januszkiewicz K."/>
            <person name="Wedrychowicz H."/>
        </authorList>
    </citation>
    <scope>NUCLEOTIDE SEQUENCE [LARGE SCALE GENOMIC DNA]</scope>
    <source>
        <strain evidence="5 6">DSM 15930</strain>
    </source>
</reference>
<evidence type="ECO:0000313" key="5">
    <source>
        <dbReference type="EMBL" id="SHM70699.1"/>
    </source>
</evidence>
<dbReference type="PANTHER" id="PTHR43398">
    <property type="entry name" value="DOLICHOL-PHOSPHATE MANNOSYLTRANSFERASE SUBUNIT 1"/>
    <property type="match status" value="1"/>
</dbReference>
<dbReference type="InterPro" id="IPR029044">
    <property type="entry name" value="Nucleotide-diphossugar_trans"/>
</dbReference>
<evidence type="ECO:0000259" key="4">
    <source>
        <dbReference type="Pfam" id="PF00535"/>
    </source>
</evidence>
<dbReference type="GO" id="GO:0004582">
    <property type="term" value="F:dolichyl-phosphate beta-D-mannosyltransferase activity"/>
    <property type="evidence" value="ECO:0007669"/>
    <property type="project" value="InterPro"/>
</dbReference>
<name>A0A1M7L034_9FIRM</name>
<protein>
    <submittedName>
        <fullName evidence="5">Dolichol-phosphate mannosyltransferase</fullName>
    </submittedName>
</protein>
<organism evidence="5 6">
    <name type="scientific">Anaerosporobacter mobilis DSM 15930</name>
    <dbReference type="NCBI Taxonomy" id="1120996"/>
    <lineage>
        <taxon>Bacteria</taxon>
        <taxon>Bacillati</taxon>
        <taxon>Bacillota</taxon>
        <taxon>Clostridia</taxon>
        <taxon>Lachnospirales</taxon>
        <taxon>Lachnospiraceae</taxon>
        <taxon>Anaerosporobacter</taxon>
    </lineage>
</organism>
<dbReference type="AlphaFoldDB" id="A0A1M7L034"/>
<dbReference type="RefSeq" id="WP_073289103.1">
    <property type="nucleotide sequence ID" value="NZ_FRCP01000015.1"/>
</dbReference>
<dbReference type="InterPro" id="IPR001173">
    <property type="entry name" value="Glyco_trans_2-like"/>
</dbReference>
<dbReference type="Pfam" id="PF00535">
    <property type="entry name" value="Glycos_transf_2"/>
    <property type="match status" value="1"/>
</dbReference>
<dbReference type="STRING" id="1120996.SAMN02746066_02963"/>
<dbReference type="OrthoDB" id="9810303at2"/>
<dbReference type="Gene3D" id="3.90.550.10">
    <property type="entry name" value="Spore Coat Polysaccharide Biosynthesis Protein SpsA, Chain A"/>
    <property type="match status" value="1"/>
</dbReference>
<dbReference type="GO" id="GO:0009247">
    <property type="term" value="P:glycolipid biosynthetic process"/>
    <property type="evidence" value="ECO:0007669"/>
    <property type="project" value="TreeGrafter"/>
</dbReference>
<accession>A0A1M7L034</accession>
<gene>
    <name evidence="5" type="ORF">SAMN02746066_02963</name>
</gene>
<comment type="similarity">
    <text evidence="1">Belongs to the glycosyltransferase 2 family.</text>
</comment>
<keyword evidence="2 5" id="KW-0328">Glycosyltransferase</keyword>